<sequence>MITYRPAGTGLSGRHRIGFFVPIDFGTGRSRDGINDVPSRLVPTRTGLPESSILPGNIFFVSGIYNSGNGILVKRLFGTGPDGIRDGIKICPVPYRLFVPIEISGRDGMTKSRLVPSHRISQLLENITNCDLQILHDGSEISNHNIPTKVVWFPEYSNITLDYRFLATINSLESRFVQTEKLVFILANVFLRSHSDYSRFNLNYWISTAITHHTYHVDYSDERPTKRRFFQYGKNVFVVLISMMTSKELKNVLPFFKFPEISYTFIVVVSYLNDKANQLCAVTQLVIGNRVYQADCLQIPEWDKRIPIIANWPGKWCLVTPLSTVNVEKQYFMSAKVLNPFNRSDIYTMGEWVQTVLSAVNVSISHSFYCTLREPMLEFNYKNNQVDFMSNYGELSIGNFVYITPVILIITRSNGFQYFTCYREQYTTFKIYITPFQPELWITLIFTVSFLVVVISVYKHYAGISFSCWLLVVATIFEEAGHVPDKMEKKTYFRLSFGAWCLMSVILTNCYNGLMISELNAPLPSWEPKTFQNLICSKMSMNTTDKMLDPAWIQGVNLSEPTSSAIDRVASYIFLILPYNSYSQKQSNPYITKNCFQLYSYPINVYRDIFDAFPEFVGFLLRVLHFDHRVDWVKSTYFRNLYNLVVNLIQPTHSHYTDNFNFTAFANNLTELQLVTEKEIIKCGKSVLIALSDDIEADYEFHKKSYPRRRFYKGKKNMPTFFSGEAIRSEGPSKLPVYYKALVETGLRGRVEDEVVARKYVRRKPVGTEEVKVIDEYEPLGLSGAFSTFFVLWGVAVLISFPVFMAEIREGKIKSVEVFNMTGLVIEISSSFYLIPIYYPWSKGSSPISCKWSRTHHFTFLASLLFDAVHVVLFLTWFIYIQANREKIPLWGIVSLAYFMATIAIIGSLKWLIYQRIDEIITLLNQVFQLETFSRAQFKLHVRSRVTAVVTIMIASTAIPPVVMVMLPWWYEYMPPFVSIRKMIWNGTWLDEGTSSGWILNFAVKLSVALLEGFTWMGAVNLGSFGGLTLFIYAPVVVELWIQVMERRLSHSAIIFNPEEYRIAQTMQNINTISAQKPLTSLTMGGTMMAEITLTYTLISSFKRLPTFVAVFFVVVVFDFFVCLHILAYSISRPYVASLKYVANVRQRQTKLDKWLVRFLKSCIPLKFPLGDGNFFDKTTGLVITDVCVAQVVTLLLM</sequence>
<feature type="transmembrane region" description="Helical" evidence="1">
    <location>
        <begin position="464"/>
        <end position="480"/>
    </location>
</feature>
<feature type="transmembrane region" description="Helical" evidence="1">
    <location>
        <begin position="859"/>
        <end position="881"/>
    </location>
</feature>
<feature type="transmembrane region" description="Helical" evidence="1">
    <location>
        <begin position="400"/>
        <end position="419"/>
    </location>
</feature>
<dbReference type="EMBL" id="LNIX01000030">
    <property type="protein sequence ID" value="OXA41091.1"/>
    <property type="molecule type" value="Genomic_DNA"/>
</dbReference>
<dbReference type="Gene3D" id="1.10.287.70">
    <property type="match status" value="1"/>
</dbReference>
<feature type="transmembrane region" description="Helical" evidence="1">
    <location>
        <begin position="440"/>
        <end position="458"/>
    </location>
</feature>
<keyword evidence="1" id="KW-0472">Membrane</keyword>
<accession>A0A226D8Z0</accession>
<dbReference type="OrthoDB" id="8299140at2759"/>
<comment type="caution">
    <text evidence="2">The sequence shown here is derived from an EMBL/GenBank/DDBJ whole genome shotgun (WGS) entry which is preliminary data.</text>
</comment>
<feature type="transmembrane region" description="Helical" evidence="1">
    <location>
        <begin position="492"/>
        <end position="514"/>
    </location>
</feature>
<evidence type="ECO:0000256" key="1">
    <source>
        <dbReference type="SAM" id="Phobius"/>
    </source>
</evidence>
<protein>
    <submittedName>
        <fullName evidence="2">Uncharacterized protein</fullName>
    </submittedName>
</protein>
<gene>
    <name evidence="2" type="ORF">Fcan01_23943</name>
</gene>
<feature type="transmembrane region" description="Helical" evidence="1">
    <location>
        <begin position="1105"/>
        <end position="1131"/>
    </location>
</feature>
<proteinExistence type="predicted"/>
<keyword evidence="1" id="KW-1133">Transmembrane helix</keyword>
<evidence type="ECO:0000313" key="3">
    <source>
        <dbReference type="Proteomes" id="UP000198287"/>
    </source>
</evidence>
<feature type="transmembrane region" description="Helical" evidence="1">
    <location>
        <begin position="1079"/>
        <end position="1099"/>
    </location>
</feature>
<dbReference type="Proteomes" id="UP000198287">
    <property type="component" value="Unassembled WGS sequence"/>
</dbReference>
<dbReference type="AlphaFoldDB" id="A0A226D8Z0"/>
<keyword evidence="1" id="KW-0812">Transmembrane</keyword>
<name>A0A226D8Z0_FOLCA</name>
<feature type="transmembrane region" description="Helical" evidence="1">
    <location>
        <begin position="888"/>
        <end position="913"/>
    </location>
</feature>
<reference evidence="2 3" key="1">
    <citation type="submission" date="2015-12" db="EMBL/GenBank/DDBJ databases">
        <title>The genome of Folsomia candida.</title>
        <authorList>
            <person name="Faddeeva A."/>
            <person name="Derks M.F."/>
            <person name="Anvar Y."/>
            <person name="Smit S."/>
            <person name="Van Straalen N."/>
            <person name="Roelofs D."/>
        </authorList>
    </citation>
    <scope>NUCLEOTIDE SEQUENCE [LARGE SCALE GENOMIC DNA]</scope>
    <source>
        <strain evidence="2 3">VU population</strain>
        <tissue evidence="2">Whole body</tissue>
    </source>
</reference>
<feature type="transmembrane region" description="Helical" evidence="1">
    <location>
        <begin position="1016"/>
        <end position="1042"/>
    </location>
</feature>
<feature type="transmembrane region" description="Helical" evidence="1">
    <location>
        <begin position="948"/>
        <end position="971"/>
    </location>
</feature>
<feature type="transmembrane region" description="Helical" evidence="1">
    <location>
        <begin position="785"/>
        <end position="806"/>
    </location>
</feature>
<keyword evidence="3" id="KW-1185">Reference proteome</keyword>
<evidence type="ECO:0000313" key="2">
    <source>
        <dbReference type="EMBL" id="OXA41091.1"/>
    </source>
</evidence>
<organism evidence="2 3">
    <name type="scientific">Folsomia candida</name>
    <name type="common">Springtail</name>
    <dbReference type="NCBI Taxonomy" id="158441"/>
    <lineage>
        <taxon>Eukaryota</taxon>
        <taxon>Metazoa</taxon>
        <taxon>Ecdysozoa</taxon>
        <taxon>Arthropoda</taxon>
        <taxon>Hexapoda</taxon>
        <taxon>Collembola</taxon>
        <taxon>Entomobryomorpha</taxon>
        <taxon>Isotomoidea</taxon>
        <taxon>Isotomidae</taxon>
        <taxon>Proisotominae</taxon>
        <taxon>Folsomia</taxon>
    </lineage>
</organism>